<dbReference type="Gene3D" id="3.40.50.1820">
    <property type="entry name" value="alpha/beta hydrolase"/>
    <property type="match status" value="1"/>
</dbReference>
<name>A0A818WKE4_9BILA</name>
<evidence type="ECO:0000313" key="3">
    <source>
        <dbReference type="EMBL" id="CAF1158542.1"/>
    </source>
</evidence>
<evidence type="ECO:0000259" key="1">
    <source>
        <dbReference type="Pfam" id="PF00135"/>
    </source>
</evidence>
<dbReference type="InterPro" id="IPR029058">
    <property type="entry name" value="AB_hydrolase_fold"/>
</dbReference>
<dbReference type="EMBL" id="CAJOAY010000739">
    <property type="protein sequence ID" value="CAF3726188.1"/>
    <property type="molecule type" value="Genomic_DNA"/>
</dbReference>
<evidence type="ECO:0000313" key="6">
    <source>
        <dbReference type="Proteomes" id="UP000663881"/>
    </source>
</evidence>
<protein>
    <recommendedName>
        <fullName evidence="1">Carboxylesterase type B domain-containing protein</fullName>
    </recommendedName>
</protein>
<dbReference type="Pfam" id="PF00135">
    <property type="entry name" value="COesterase"/>
    <property type="match status" value="1"/>
</dbReference>
<dbReference type="EMBL" id="CAJNOG010000302">
    <property type="protein sequence ID" value="CAF1158542.1"/>
    <property type="molecule type" value="Genomic_DNA"/>
</dbReference>
<accession>A0A818WKE4</accession>
<dbReference type="OrthoDB" id="10054718at2759"/>
<gene>
    <name evidence="3" type="ORF">JYZ213_LOCUS24513</name>
    <name evidence="5" type="ORF">OKA104_LOCUS14181</name>
    <name evidence="4" type="ORF">OXD698_LOCUS9742</name>
    <name evidence="2" type="ORF">VCS650_LOCUS407</name>
</gene>
<organism evidence="5 6">
    <name type="scientific">Adineta steineri</name>
    <dbReference type="NCBI Taxonomy" id="433720"/>
    <lineage>
        <taxon>Eukaryota</taxon>
        <taxon>Metazoa</taxon>
        <taxon>Spiralia</taxon>
        <taxon>Gnathifera</taxon>
        <taxon>Rotifera</taxon>
        <taxon>Eurotatoria</taxon>
        <taxon>Bdelloidea</taxon>
        <taxon>Adinetida</taxon>
        <taxon>Adinetidae</taxon>
        <taxon>Adineta</taxon>
    </lineage>
</organism>
<comment type="caution">
    <text evidence="5">The sequence shown here is derived from an EMBL/GenBank/DDBJ whole genome shotgun (WGS) entry which is preliminary data.</text>
</comment>
<dbReference type="SUPFAM" id="SSF53474">
    <property type="entry name" value="alpha/beta-Hydrolases"/>
    <property type="match status" value="1"/>
</dbReference>
<dbReference type="EMBL" id="CAJOAZ010000500">
    <property type="protein sequence ID" value="CAF3663301.1"/>
    <property type="molecule type" value="Genomic_DNA"/>
</dbReference>
<evidence type="ECO:0000313" key="2">
    <source>
        <dbReference type="EMBL" id="CAF0737136.1"/>
    </source>
</evidence>
<feature type="domain" description="Carboxylesterase type B" evidence="1">
    <location>
        <begin position="13"/>
        <end position="211"/>
    </location>
</feature>
<evidence type="ECO:0000313" key="4">
    <source>
        <dbReference type="EMBL" id="CAF3663301.1"/>
    </source>
</evidence>
<dbReference type="Proteomes" id="UP000663891">
    <property type="component" value="Unassembled WGS sequence"/>
</dbReference>
<dbReference type="Proteomes" id="UP000663845">
    <property type="component" value="Unassembled WGS sequence"/>
</dbReference>
<dbReference type="Proteomes" id="UP000663844">
    <property type="component" value="Unassembled WGS sequence"/>
</dbReference>
<dbReference type="AlphaFoldDB" id="A0A818WKE4"/>
<dbReference type="Proteomes" id="UP000663881">
    <property type="component" value="Unassembled WGS sequence"/>
</dbReference>
<reference evidence="5" key="1">
    <citation type="submission" date="2021-02" db="EMBL/GenBank/DDBJ databases">
        <authorList>
            <person name="Nowell W R."/>
        </authorList>
    </citation>
    <scope>NUCLEOTIDE SEQUENCE</scope>
</reference>
<dbReference type="InterPro" id="IPR002018">
    <property type="entry name" value="CarbesteraseB"/>
</dbReference>
<dbReference type="EMBL" id="CAJNON010000002">
    <property type="protein sequence ID" value="CAF0737136.1"/>
    <property type="molecule type" value="Genomic_DNA"/>
</dbReference>
<sequence>MGVGDWFGYLDDAYGYHQTQPIIDDYFFPFYPPLLIQNGKYNENLNIIFGNNYDDNTFCFSFPDRNSTDVYTILIPSMGQKWVPSVSNSYQINKCSSSRNSTNRCCDLMNSIATDKMFDCNVPRIYKNLYLKSNTKPNLYWYHLNCNPEICPQYSIEDGAGVCSHTSELPYFFGTISSYESSTYLNCTWFNQSRLFSNEIIQHWINLATIGKLLSS</sequence>
<evidence type="ECO:0000313" key="5">
    <source>
        <dbReference type="EMBL" id="CAF3726188.1"/>
    </source>
</evidence>
<proteinExistence type="predicted"/>